<keyword evidence="2" id="KW-1185">Reference proteome</keyword>
<evidence type="ECO:0000313" key="2">
    <source>
        <dbReference type="Proteomes" id="UP000245765"/>
    </source>
</evidence>
<dbReference type="EMBL" id="QGNA01000001">
    <property type="protein sequence ID" value="PWS38113.1"/>
    <property type="molecule type" value="Genomic_DNA"/>
</dbReference>
<organism evidence="1 2">
    <name type="scientific">Falsiroseomonas bella</name>
    <dbReference type="NCBI Taxonomy" id="2184016"/>
    <lineage>
        <taxon>Bacteria</taxon>
        <taxon>Pseudomonadati</taxon>
        <taxon>Pseudomonadota</taxon>
        <taxon>Alphaproteobacteria</taxon>
        <taxon>Acetobacterales</taxon>
        <taxon>Roseomonadaceae</taxon>
        <taxon>Falsiroseomonas</taxon>
    </lineage>
</organism>
<reference evidence="2" key="1">
    <citation type="submission" date="2018-05" db="EMBL/GenBank/DDBJ databases">
        <authorList>
            <person name="Du Z."/>
            <person name="Wang X."/>
        </authorList>
    </citation>
    <scope>NUCLEOTIDE SEQUENCE [LARGE SCALE GENOMIC DNA]</scope>
    <source>
        <strain evidence="2">CQN31</strain>
    </source>
</reference>
<comment type="caution">
    <text evidence="1">The sequence shown here is derived from an EMBL/GenBank/DDBJ whole genome shotgun (WGS) entry which is preliminary data.</text>
</comment>
<name>A0A317FHN6_9PROT</name>
<proteinExistence type="predicted"/>
<dbReference type="OrthoDB" id="9832604at2"/>
<evidence type="ECO:0000313" key="1">
    <source>
        <dbReference type="EMBL" id="PWS38113.1"/>
    </source>
</evidence>
<dbReference type="RefSeq" id="WP_109868734.1">
    <property type="nucleotide sequence ID" value="NZ_QGNA01000001.1"/>
</dbReference>
<accession>A0A317FHN6</accession>
<gene>
    <name evidence="1" type="ORF">DFH01_02075</name>
</gene>
<dbReference type="Proteomes" id="UP000245765">
    <property type="component" value="Unassembled WGS sequence"/>
</dbReference>
<protein>
    <submittedName>
        <fullName evidence="1">Uncharacterized protein</fullName>
    </submittedName>
</protein>
<dbReference type="AlphaFoldDB" id="A0A317FHN6"/>
<sequence>MILIAGMLPLAACTPDYSAVRDWSLEARGTLLPSPLARVPSAPAAPAPTVAVEESGRAGAVRALQEAAAAWLAALGYLADDGRLSDRENPLTALPPRIAPFDPEGAAAAERIGETLASMARRSWRAPQLAYAVLEGAPAFEAVMAALVRQSDLLAAETPDARAQQDARMAELIAAARQPETRAALQELQVTRQAELDRRGEAAAARRAAIARVNEGHKLLVERARTLSQSETARLLRVQQDELRRLAVIILAG</sequence>